<accession>A0ABQ2AD08</accession>
<dbReference type="InterPro" id="IPR016181">
    <property type="entry name" value="Acyl_CoA_acyltransferase"/>
</dbReference>
<keyword evidence="3" id="KW-1185">Reference proteome</keyword>
<evidence type="ECO:0000313" key="2">
    <source>
        <dbReference type="EMBL" id="GGH90072.1"/>
    </source>
</evidence>
<dbReference type="InterPro" id="IPR051531">
    <property type="entry name" value="N-acetyltransferase"/>
</dbReference>
<dbReference type="InterPro" id="IPR000182">
    <property type="entry name" value="GNAT_dom"/>
</dbReference>
<organism evidence="2 3">
    <name type="scientific">Hymenobacter frigidus</name>
    <dbReference type="NCBI Taxonomy" id="1524095"/>
    <lineage>
        <taxon>Bacteria</taxon>
        <taxon>Pseudomonadati</taxon>
        <taxon>Bacteroidota</taxon>
        <taxon>Cytophagia</taxon>
        <taxon>Cytophagales</taxon>
        <taxon>Hymenobacteraceae</taxon>
        <taxon>Hymenobacter</taxon>
    </lineage>
</organism>
<gene>
    <name evidence="2" type="ORF">GCM10011495_35120</name>
</gene>
<dbReference type="EMBL" id="BMGY01000048">
    <property type="protein sequence ID" value="GGH90072.1"/>
    <property type="molecule type" value="Genomic_DNA"/>
</dbReference>
<dbReference type="Pfam" id="PF13302">
    <property type="entry name" value="Acetyltransf_3"/>
    <property type="match status" value="1"/>
</dbReference>
<reference evidence="3" key="1">
    <citation type="journal article" date="2019" name="Int. J. Syst. Evol. Microbiol.">
        <title>The Global Catalogue of Microorganisms (GCM) 10K type strain sequencing project: providing services to taxonomists for standard genome sequencing and annotation.</title>
        <authorList>
            <consortium name="The Broad Institute Genomics Platform"/>
            <consortium name="The Broad Institute Genome Sequencing Center for Infectious Disease"/>
            <person name="Wu L."/>
            <person name="Ma J."/>
        </authorList>
    </citation>
    <scope>NUCLEOTIDE SEQUENCE [LARGE SCALE GENOMIC DNA]</scope>
    <source>
        <strain evidence="3">CGMCC 1.14966</strain>
    </source>
</reference>
<dbReference type="Gene3D" id="3.40.630.30">
    <property type="match status" value="1"/>
</dbReference>
<dbReference type="CDD" id="cd04301">
    <property type="entry name" value="NAT_SF"/>
    <property type="match status" value="1"/>
</dbReference>
<dbReference type="PANTHER" id="PTHR43792">
    <property type="entry name" value="GNAT FAMILY, PUTATIVE (AFU_ORTHOLOGUE AFUA_3G00765)-RELATED-RELATED"/>
    <property type="match status" value="1"/>
</dbReference>
<dbReference type="RefSeq" id="WP_188563404.1">
    <property type="nucleotide sequence ID" value="NZ_BMGY01000048.1"/>
</dbReference>
<evidence type="ECO:0000313" key="3">
    <source>
        <dbReference type="Proteomes" id="UP000637774"/>
    </source>
</evidence>
<sequence length="183" mass="20487">MDFSFEAGRVRLRNLRPADLPDFAAYRADPNVARFQGFDPYTEAEAAAFIAGQAGAAVPAAPGNWVQLAIARADDDQLLGDCALHRYAHEPRFGEMGITLAPRWQGQGYAQAALRGLLRYCFLELSMHRMLALADTRNLPCVALLESVGLRREGHFRHNGWYKGEWCDEYQYALLASEWAAPR</sequence>
<dbReference type="PANTHER" id="PTHR43792:SF1">
    <property type="entry name" value="N-ACETYLTRANSFERASE DOMAIN-CONTAINING PROTEIN"/>
    <property type="match status" value="1"/>
</dbReference>
<proteinExistence type="predicted"/>
<dbReference type="SUPFAM" id="SSF55729">
    <property type="entry name" value="Acyl-CoA N-acyltransferases (Nat)"/>
    <property type="match status" value="1"/>
</dbReference>
<comment type="caution">
    <text evidence="2">The sequence shown here is derived from an EMBL/GenBank/DDBJ whole genome shotgun (WGS) entry which is preliminary data.</text>
</comment>
<dbReference type="Proteomes" id="UP000637774">
    <property type="component" value="Unassembled WGS sequence"/>
</dbReference>
<name>A0ABQ2AD08_9BACT</name>
<dbReference type="PROSITE" id="PS51186">
    <property type="entry name" value="GNAT"/>
    <property type="match status" value="1"/>
</dbReference>
<evidence type="ECO:0000259" key="1">
    <source>
        <dbReference type="PROSITE" id="PS51186"/>
    </source>
</evidence>
<feature type="domain" description="N-acetyltransferase" evidence="1">
    <location>
        <begin position="10"/>
        <end position="177"/>
    </location>
</feature>
<protein>
    <submittedName>
        <fullName evidence="2">Ribosomal-protein-serine acetyltransferase</fullName>
    </submittedName>
</protein>